<protein>
    <submittedName>
        <fullName evidence="1">Uncharacterized protein</fullName>
    </submittedName>
</protein>
<accession>A0A562K3G1</accession>
<evidence type="ECO:0000313" key="2">
    <source>
        <dbReference type="Proteomes" id="UP000318667"/>
    </source>
</evidence>
<name>A0A562K3G1_9BACI</name>
<dbReference type="Proteomes" id="UP000318667">
    <property type="component" value="Unassembled WGS sequence"/>
</dbReference>
<sequence length="42" mass="5107">MWIITVHSKNNIKMFEFHTEKEAKETFKKIKGYKILTEVVYC</sequence>
<proteinExistence type="predicted"/>
<dbReference type="EMBL" id="VLKI01000002">
    <property type="protein sequence ID" value="TWH89755.1"/>
    <property type="molecule type" value="Genomic_DNA"/>
</dbReference>
<dbReference type="RefSeq" id="WP_277875276.1">
    <property type="nucleotide sequence ID" value="NZ_CBCSDC010000010.1"/>
</dbReference>
<keyword evidence="2" id="KW-1185">Reference proteome</keyword>
<evidence type="ECO:0000313" key="1">
    <source>
        <dbReference type="EMBL" id="TWH89755.1"/>
    </source>
</evidence>
<dbReference type="AlphaFoldDB" id="A0A562K3G1"/>
<dbReference type="GeneID" id="79719307"/>
<gene>
    <name evidence="1" type="ORF">IQ19_01002</name>
</gene>
<reference evidence="1 2" key="1">
    <citation type="journal article" date="2015" name="Stand. Genomic Sci.">
        <title>Genomic Encyclopedia of Bacterial and Archaeal Type Strains, Phase III: the genomes of soil and plant-associated and newly described type strains.</title>
        <authorList>
            <person name="Whitman W.B."/>
            <person name="Woyke T."/>
            <person name="Klenk H.P."/>
            <person name="Zhou Y."/>
            <person name="Lilburn T.G."/>
            <person name="Beck B.J."/>
            <person name="De Vos P."/>
            <person name="Vandamme P."/>
            <person name="Eisen J.A."/>
            <person name="Garrity G."/>
            <person name="Hugenholtz P."/>
            <person name="Kyrpides N.C."/>
        </authorList>
    </citation>
    <scope>NUCLEOTIDE SEQUENCE [LARGE SCALE GENOMIC DNA]</scope>
    <source>
        <strain evidence="1 2">CGMCC 1.10115</strain>
    </source>
</reference>
<comment type="caution">
    <text evidence="1">The sequence shown here is derived from an EMBL/GenBank/DDBJ whole genome shotgun (WGS) entry which is preliminary data.</text>
</comment>
<organism evidence="1 2">
    <name type="scientific">Cytobacillus oceanisediminis</name>
    <dbReference type="NCBI Taxonomy" id="665099"/>
    <lineage>
        <taxon>Bacteria</taxon>
        <taxon>Bacillati</taxon>
        <taxon>Bacillota</taxon>
        <taxon>Bacilli</taxon>
        <taxon>Bacillales</taxon>
        <taxon>Bacillaceae</taxon>
        <taxon>Cytobacillus</taxon>
    </lineage>
</organism>